<evidence type="ECO:0000256" key="1">
    <source>
        <dbReference type="SAM" id="SignalP"/>
    </source>
</evidence>
<dbReference type="EMBL" id="PTJD01000015">
    <property type="protein sequence ID" value="PPK92282.1"/>
    <property type="molecule type" value="Genomic_DNA"/>
</dbReference>
<protein>
    <submittedName>
        <fullName evidence="3">Uncharacterized protein DUF2233</fullName>
    </submittedName>
</protein>
<accession>A0A2S6IDI5</accession>
<sequence length="1131" mass="112662">MRGRLLTFCLAAALTGPVLSAPGLLAPRATAAALPDATLPGAAMPAQTGAALLLDSSTEEIAPGVVLQRRRSVDPLGFLDSAVLRLRPDGPTRARLLQDTLSNPRTPADLAGRSGAVAAVNGDFFDIDRTGAPDGPVAVGGVLKAEDWPQVAVGFPGVGPGTVADVLLQGSVTAAGRTWPLASLNPGAVRPGSLALYTPAWGPGNRALAATKIAAGPATEVEVVGGRVSAVRTGATALPVPEGGSVLVATGAAAADLAALPVGTPVHIDHSLRTGALPTGPGSFALGARLVLLRGGALAPVDTADPTWAALRARSAVGWTASGEVLLLTVDGGTPASRGATAVETARLLQEAGAVEAVMLDGGGSAQMVARRPGDAGVSPVGVPSDGAQRPVANAIGLVPAPGGGVPHRFTVGAAAELRTFAGMSRTVTATALDDSGAPVPAPPVPPAGWTVEDPAVAANGPAQPQPAPATVVRGLRPGTTTLRVGAGAVTGSAPLTVLGPLYRLGLRPAASAAGDETVDLPGAGAAVDVVVVGRDAEGAAAAVEPSDVRVEADPGVLQITALPGGFRLTASTGGPVVVPVTLSAGGRTARVPVAVGRQVVGLDPLTDPARWSATAVRGTATTTGVDVPDLPGVPRALRLAYDFRNQAVGTSTASAVAAAPLRAPRGSRGLALWVRGDGSGAWLRAAIRVRGAAAPFTFAARVDWTGWRRVEGELPPGADDVTVDRLYLVQTDAARRGAGAVEFALLDALAVPGAVPAADGGPLDPAAMPVSATSATAPGEAVAVVPGTRLRAADGESSPAAEALVRALREATGAGARHVLLLGSVVGPAATEADVTFARSLIERTLPPGLPWSWLPGDGEVGSSAAAGLAAGAAPAPHRRVDVGGTRYLLLDSAGGSLRTADYAQLPWLQAELAAAGRDPGVRGVVVLAERGTSGAAGGLADPGERRLLEDWLARHRAATGQRVALVSADGAAVGRREGVVHVGVRPQGWASWTLLHLRPQRAAPPPTGTRALLLAATGGDDGWLRAEARPLLRKLHLTGPAALAPGGSAPLSLTGVDLAGRPVELAVPPGARFSGEGVSVDTGRRRAPRAGAVVGLDAPTLTLRGLEPGTATVRVRAGTLEAGTEVVVR</sequence>
<dbReference type="SUPFAM" id="SSF56300">
    <property type="entry name" value="Metallo-dependent phosphatases"/>
    <property type="match status" value="1"/>
</dbReference>
<dbReference type="OrthoDB" id="9809781at2"/>
<dbReference type="Pfam" id="PF09992">
    <property type="entry name" value="NAGPA"/>
    <property type="match status" value="1"/>
</dbReference>
<dbReference type="RefSeq" id="WP_104434855.1">
    <property type="nucleotide sequence ID" value="NZ_PTJD01000015.1"/>
</dbReference>
<reference evidence="3 4" key="1">
    <citation type="submission" date="2018-02" db="EMBL/GenBank/DDBJ databases">
        <title>Genomic Encyclopedia of Archaeal and Bacterial Type Strains, Phase II (KMG-II): from individual species to whole genera.</title>
        <authorList>
            <person name="Goeker M."/>
        </authorList>
    </citation>
    <scope>NUCLEOTIDE SEQUENCE [LARGE SCALE GENOMIC DNA]</scope>
    <source>
        <strain evidence="3 4">DSM 22857</strain>
    </source>
</reference>
<keyword evidence="4" id="KW-1185">Reference proteome</keyword>
<feature type="chain" id="PRO_5015702634" evidence="1">
    <location>
        <begin position="21"/>
        <end position="1131"/>
    </location>
</feature>
<evidence type="ECO:0000313" key="4">
    <source>
        <dbReference type="Proteomes" id="UP000239485"/>
    </source>
</evidence>
<evidence type="ECO:0000313" key="3">
    <source>
        <dbReference type="EMBL" id="PPK92282.1"/>
    </source>
</evidence>
<feature type="domain" description="Phosphodiester glycosidase" evidence="2">
    <location>
        <begin position="220"/>
        <end position="398"/>
    </location>
</feature>
<feature type="signal peptide" evidence="1">
    <location>
        <begin position="1"/>
        <end position="20"/>
    </location>
</feature>
<dbReference type="InterPro" id="IPR018711">
    <property type="entry name" value="NAGPA"/>
</dbReference>
<dbReference type="AlphaFoldDB" id="A0A2S6IDI5"/>
<gene>
    <name evidence="3" type="ORF">CLV92_11528</name>
</gene>
<dbReference type="PANTHER" id="PTHR40446:SF2">
    <property type="entry name" value="N-ACETYLGLUCOSAMINE-1-PHOSPHODIESTER ALPHA-N-ACETYLGLUCOSAMINIDASE"/>
    <property type="match status" value="1"/>
</dbReference>
<dbReference type="InterPro" id="IPR029052">
    <property type="entry name" value="Metallo-depent_PP-like"/>
</dbReference>
<evidence type="ECO:0000259" key="2">
    <source>
        <dbReference type="Pfam" id="PF09992"/>
    </source>
</evidence>
<proteinExistence type="predicted"/>
<organism evidence="3 4">
    <name type="scientific">Kineococcus xinjiangensis</name>
    <dbReference type="NCBI Taxonomy" id="512762"/>
    <lineage>
        <taxon>Bacteria</taxon>
        <taxon>Bacillati</taxon>
        <taxon>Actinomycetota</taxon>
        <taxon>Actinomycetes</taxon>
        <taxon>Kineosporiales</taxon>
        <taxon>Kineosporiaceae</taxon>
        <taxon>Kineococcus</taxon>
    </lineage>
</organism>
<name>A0A2S6IDI5_9ACTN</name>
<comment type="caution">
    <text evidence="3">The sequence shown here is derived from an EMBL/GenBank/DDBJ whole genome shotgun (WGS) entry which is preliminary data.</text>
</comment>
<dbReference type="Proteomes" id="UP000239485">
    <property type="component" value="Unassembled WGS sequence"/>
</dbReference>
<keyword evidence="1" id="KW-0732">Signal</keyword>
<dbReference type="PANTHER" id="PTHR40446">
    <property type="entry name" value="N-ACETYLGLUCOSAMINE-1-PHOSPHODIESTER ALPHA-N-ACETYLGLUCOSAMINIDASE"/>
    <property type="match status" value="1"/>
</dbReference>